<dbReference type="Gene3D" id="3.40.50.300">
    <property type="entry name" value="P-loop containing nucleotide triphosphate hydrolases"/>
    <property type="match status" value="1"/>
</dbReference>
<dbReference type="InterPro" id="IPR027417">
    <property type="entry name" value="P-loop_NTPase"/>
</dbReference>
<dbReference type="AlphaFoldDB" id="A0AAD0AC21"/>
<dbReference type="InterPro" id="IPR041685">
    <property type="entry name" value="AAA_GajA/Old/RecF-like"/>
</dbReference>
<dbReference type="CDD" id="cd00267">
    <property type="entry name" value="ABC_ATPase"/>
    <property type="match status" value="2"/>
</dbReference>
<dbReference type="EMBL" id="CP024176">
    <property type="protein sequence ID" value="ATQ82483.1"/>
    <property type="molecule type" value="Genomic_DNA"/>
</dbReference>
<dbReference type="InterPro" id="IPR051396">
    <property type="entry name" value="Bact_Antivir_Def_Nuclease"/>
</dbReference>
<feature type="domain" description="Endonuclease GajA/Old nuclease/RecF-like AAA" evidence="1">
    <location>
        <begin position="1"/>
        <end position="362"/>
    </location>
</feature>
<evidence type="ECO:0000259" key="1">
    <source>
        <dbReference type="Pfam" id="PF13175"/>
    </source>
</evidence>
<dbReference type="Pfam" id="PF13175">
    <property type="entry name" value="AAA_15"/>
    <property type="match status" value="1"/>
</dbReference>
<name>A0AAD0AC21_FAUOS</name>
<dbReference type="SUPFAM" id="SSF52540">
    <property type="entry name" value="P-loop containing nucleoside triphosphate hydrolases"/>
    <property type="match status" value="1"/>
</dbReference>
<evidence type="ECO:0000313" key="2">
    <source>
        <dbReference type="EMBL" id="ATQ82483.1"/>
    </source>
</evidence>
<accession>A0AAD0AC21</accession>
<reference evidence="2" key="1">
    <citation type="submission" date="2017-11" db="EMBL/GenBank/DDBJ databases">
        <title>Complete Genome Sequence from Moraxella oslensis YHS isolated from human skin.</title>
        <authorList>
            <person name="Lee K."/>
            <person name="Lim J.Y."/>
            <person name="Hwang I."/>
        </authorList>
    </citation>
    <scope>NUCLEOTIDE SEQUENCE</scope>
    <source>
        <strain evidence="2">YHS</strain>
    </source>
</reference>
<dbReference type="GO" id="GO:0005524">
    <property type="term" value="F:ATP binding"/>
    <property type="evidence" value="ECO:0007669"/>
    <property type="project" value="InterPro"/>
</dbReference>
<dbReference type="GO" id="GO:0016887">
    <property type="term" value="F:ATP hydrolysis activity"/>
    <property type="evidence" value="ECO:0007669"/>
    <property type="project" value="InterPro"/>
</dbReference>
<protein>
    <recommendedName>
        <fullName evidence="1">Endonuclease GajA/Old nuclease/RecF-like AAA domain-containing protein</fullName>
    </recommendedName>
</protein>
<organism evidence="2">
    <name type="scientific">Faucicola osloensis</name>
    <name type="common">Moraxella osloensis</name>
    <dbReference type="NCBI Taxonomy" id="34062"/>
    <lineage>
        <taxon>Bacteria</taxon>
        <taxon>Pseudomonadati</taxon>
        <taxon>Pseudomonadota</taxon>
        <taxon>Gammaproteobacteria</taxon>
        <taxon>Moraxellales</taxon>
        <taxon>Moraxellaceae</taxon>
        <taxon>Faucicola</taxon>
    </lineage>
</organism>
<sequence length="385" mass="44198">MKIQYVEIDGLNGSKEFIRLDFNNDLNIITGRNGAGKTTILKLIWYIVSGNISFAIREINFRKIKLQTTDYSCIISRTTRNNCSLYLKVNEQDPIEIDDWVIDEEDEDEALEFLVTQLKNIADKKDIQQENPNSILSKHGGSLFLPTFRRIEGGVQAKRKNIRAGMSSSRRLEVSLMELSDMLTNRNHQFVASLGTIDIERFLRDKNAELVEEVTTLQNLSNLNMSEKLKELQKETNTEKVQEELKKIHTMMAKSEQRRVDIMKPLEVARQYILDILKISGIKIGNLTFGSAVETINSNLLSAGEKQMLSFLAYNAFYQDTIFIIDEPELSLHVDWQRILFPTLMRQNSSNQFIIATHSPFIYNKYPDKELVLSSDKGDGCLQND</sequence>
<dbReference type="PANTHER" id="PTHR43581:SF2">
    <property type="entry name" value="EXCINUCLEASE ATPASE SUBUNIT"/>
    <property type="match status" value="1"/>
</dbReference>
<proteinExistence type="predicted"/>
<dbReference type="PANTHER" id="PTHR43581">
    <property type="entry name" value="ATP/GTP PHOSPHATASE"/>
    <property type="match status" value="1"/>
</dbReference>
<gene>
    <name evidence="2" type="ORF">YHS_00710</name>
</gene>